<evidence type="ECO:0000256" key="6">
    <source>
        <dbReference type="ARBA" id="ARBA00022729"/>
    </source>
</evidence>
<keyword evidence="6" id="KW-0732">Signal</keyword>
<dbReference type="InterPro" id="IPR050298">
    <property type="entry name" value="Gram-neg_bact_OMP"/>
</dbReference>
<reference evidence="13" key="1">
    <citation type="submission" date="2017-02" db="EMBL/GenBank/DDBJ databases">
        <title>Complete genome sequence of Cupriavidus necator strain NH9, a 3-chlorobenzoate degrader.</title>
        <authorList>
            <person name="Moriuchi R."/>
            <person name="Dohra H."/>
            <person name="Ogawa N."/>
        </authorList>
    </citation>
    <scope>NUCLEOTIDE SEQUENCE [LARGE SCALE GENOMIC DNA]</scope>
    <source>
        <strain evidence="13">NH9</strain>
    </source>
</reference>
<keyword evidence="8" id="KW-0626">Porin</keyword>
<dbReference type="Gene3D" id="2.40.160.10">
    <property type="entry name" value="Porin"/>
    <property type="match status" value="1"/>
</dbReference>
<name>A0A1U9UY32_CUPNE</name>
<dbReference type="OrthoDB" id="8982743at2"/>
<dbReference type="Pfam" id="PF13609">
    <property type="entry name" value="Porin_4"/>
    <property type="match status" value="1"/>
</dbReference>
<keyword evidence="5" id="KW-0812">Transmembrane</keyword>
<dbReference type="GO" id="GO:0009279">
    <property type="term" value="C:cell outer membrane"/>
    <property type="evidence" value="ECO:0007669"/>
    <property type="project" value="UniProtKB-SubCell"/>
</dbReference>
<evidence type="ECO:0000313" key="12">
    <source>
        <dbReference type="EMBL" id="AQV97317.1"/>
    </source>
</evidence>
<dbReference type="PANTHER" id="PTHR34501:SF9">
    <property type="entry name" value="MAJOR OUTER MEMBRANE PROTEIN P.IA"/>
    <property type="match status" value="1"/>
</dbReference>
<dbReference type="CDD" id="cd00342">
    <property type="entry name" value="gram_neg_porins"/>
    <property type="match status" value="1"/>
</dbReference>
<dbReference type="GO" id="GO:0046930">
    <property type="term" value="C:pore complex"/>
    <property type="evidence" value="ECO:0007669"/>
    <property type="project" value="UniProtKB-KW"/>
</dbReference>
<protein>
    <submittedName>
        <fullName evidence="12">Porin</fullName>
    </submittedName>
</protein>
<dbReference type="SUPFAM" id="SSF56935">
    <property type="entry name" value="Porins"/>
    <property type="match status" value="1"/>
</dbReference>
<dbReference type="Proteomes" id="UP000189627">
    <property type="component" value="Chromosome 2"/>
</dbReference>
<organism evidence="12 13">
    <name type="scientific">Cupriavidus necator</name>
    <name type="common">Alcaligenes eutrophus</name>
    <name type="synonym">Ralstonia eutropha</name>
    <dbReference type="NCBI Taxonomy" id="106590"/>
    <lineage>
        <taxon>Bacteria</taxon>
        <taxon>Pseudomonadati</taxon>
        <taxon>Pseudomonadota</taxon>
        <taxon>Betaproteobacteria</taxon>
        <taxon>Burkholderiales</taxon>
        <taxon>Burkholderiaceae</taxon>
        <taxon>Cupriavidus</taxon>
    </lineage>
</organism>
<comment type="subunit">
    <text evidence="2">Homotrimer.</text>
</comment>
<comment type="subcellular location">
    <subcellularLocation>
        <location evidence="1">Cell outer membrane</location>
        <topology evidence="1">Multi-pass membrane protein</topology>
    </subcellularLocation>
</comment>
<proteinExistence type="predicted"/>
<dbReference type="InterPro" id="IPR033900">
    <property type="entry name" value="Gram_neg_porin_domain"/>
</dbReference>
<dbReference type="EMBL" id="CP017758">
    <property type="protein sequence ID" value="AQV97317.1"/>
    <property type="molecule type" value="Genomic_DNA"/>
</dbReference>
<feature type="domain" description="Porin" evidence="11">
    <location>
        <begin position="12"/>
        <end position="332"/>
    </location>
</feature>
<evidence type="ECO:0000256" key="10">
    <source>
        <dbReference type="ARBA" id="ARBA00023237"/>
    </source>
</evidence>
<evidence type="ECO:0000313" key="13">
    <source>
        <dbReference type="Proteomes" id="UP000189627"/>
    </source>
</evidence>
<accession>A0A1U9UY32</accession>
<evidence type="ECO:0000256" key="7">
    <source>
        <dbReference type="ARBA" id="ARBA00023065"/>
    </source>
</evidence>
<evidence type="ECO:0000259" key="11">
    <source>
        <dbReference type="Pfam" id="PF13609"/>
    </source>
</evidence>
<dbReference type="PANTHER" id="PTHR34501">
    <property type="entry name" value="PROTEIN YDDL-RELATED"/>
    <property type="match status" value="1"/>
</dbReference>
<keyword evidence="3" id="KW-0813">Transport</keyword>
<dbReference type="InterPro" id="IPR023614">
    <property type="entry name" value="Porin_dom_sf"/>
</dbReference>
<dbReference type="AlphaFoldDB" id="A0A1U9UY32"/>
<evidence type="ECO:0000256" key="8">
    <source>
        <dbReference type="ARBA" id="ARBA00023114"/>
    </source>
</evidence>
<gene>
    <name evidence="12" type="ORF">BJN34_26000</name>
</gene>
<dbReference type="GO" id="GO:0006811">
    <property type="term" value="P:monoatomic ion transport"/>
    <property type="evidence" value="ECO:0007669"/>
    <property type="project" value="UniProtKB-KW"/>
</dbReference>
<keyword evidence="7" id="KW-0406">Ion transport</keyword>
<keyword evidence="4" id="KW-1134">Transmembrane beta strand</keyword>
<sequence length="367" mass="38451">MGGMLLLPGVPCAAAQVTLYGYLDTGITYVSNQGGHSNTFMDTGNFVPNLVGFRGSEDLGAGTSAIFTLENQFDLANGNTVPGARSLFSRQAWVGLSNNDWGRLTFGNQYDFMFDSLLFGGFHDANGGFDGALPYGGFYNFRQGPFSALGIPNNPTGSADFDRVAGSARVPGSVKYQSANFAGLTFGALYGFGGVAGSLSAGNTVSLGANYSSGQFAAGAAYTDVRYPQMSNGQDGIRNFGAGMRYSFGPVMASVLYTHTENTQTQARIHVGQLGANWSLAPAWTLGGNVQYMKGNAILQSNNAVQLTSTLIYRFSKRTAVYAEGVYQRASGNGPATGAWINGLFGPSAASSGRTQVLGRMGITSAF</sequence>
<dbReference type="GO" id="GO:0015288">
    <property type="term" value="F:porin activity"/>
    <property type="evidence" value="ECO:0007669"/>
    <property type="project" value="UniProtKB-KW"/>
</dbReference>
<keyword evidence="10" id="KW-0998">Cell outer membrane</keyword>
<evidence type="ECO:0000256" key="4">
    <source>
        <dbReference type="ARBA" id="ARBA00022452"/>
    </source>
</evidence>
<evidence type="ECO:0000256" key="2">
    <source>
        <dbReference type="ARBA" id="ARBA00011233"/>
    </source>
</evidence>
<dbReference type="KEGG" id="cuh:BJN34_26000"/>
<evidence type="ECO:0000256" key="9">
    <source>
        <dbReference type="ARBA" id="ARBA00023136"/>
    </source>
</evidence>
<keyword evidence="9" id="KW-0472">Membrane</keyword>
<evidence type="ECO:0000256" key="1">
    <source>
        <dbReference type="ARBA" id="ARBA00004571"/>
    </source>
</evidence>
<evidence type="ECO:0000256" key="5">
    <source>
        <dbReference type="ARBA" id="ARBA00022692"/>
    </source>
</evidence>
<evidence type="ECO:0000256" key="3">
    <source>
        <dbReference type="ARBA" id="ARBA00022448"/>
    </source>
</evidence>